<evidence type="ECO:0000256" key="1">
    <source>
        <dbReference type="ARBA" id="ARBA00004123"/>
    </source>
</evidence>
<feature type="compositionally biased region" description="Polar residues" evidence="7">
    <location>
        <begin position="23"/>
        <end position="38"/>
    </location>
</feature>
<dbReference type="PANTHER" id="PTHR13962:SF17">
    <property type="entry name" value="FORKHEAD BOX PROTEIN N4"/>
    <property type="match status" value="1"/>
</dbReference>
<dbReference type="GeneID" id="101735653"/>
<evidence type="ECO:0000256" key="6">
    <source>
        <dbReference type="PROSITE-ProRule" id="PRU00089"/>
    </source>
</evidence>
<evidence type="ECO:0000313" key="9">
    <source>
        <dbReference type="EnsemblMetazoa" id="XP_004927987.4"/>
    </source>
</evidence>
<keyword evidence="2" id="KW-0805">Transcription regulation</keyword>
<dbReference type="InterPro" id="IPR001766">
    <property type="entry name" value="Fork_head_dom"/>
</dbReference>
<keyword evidence="4" id="KW-0804">Transcription</keyword>
<sequence>MRTPFTRTYLGDITGWHAPLSPVPNSKNDSVNTSHTSTAVKANMATKTPESEKWRRRKLSKNIDNDNDCASLAWLLNFRLDEVVNVRVPDDEPVVKEAKVDVESPAVRKPPYTYPELIERALRENGELTVSGIYQWISDRFPFYKANDERWKNSVRHNLSINPHFRKGARAPQGAGHLWSLAANAIDLLPLRNTPMPEEKAAEPLHTAKIIGFPKVIVLDEAAIAAASIIPDQDLFSGSTMFLNPVSAEQVIRECGLITVD</sequence>
<comment type="subcellular location">
    <subcellularLocation>
        <location evidence="1 6">Nucleus</location>
    </subcellularLocation>
</comment>
<feature type="domain" description="Fork-head" evidence="8">
    <location>
        <begin position="109"/>
        <end position="181"/>
    </location>
</feature>
<keyword evidence="5 6" id="KW-0539">Nucleus</keyword>
<dbReference type="GO" id="GO:0005634">
    <property type="term" value="C:nucleus"/>
    <property type="evidence" value="ECO:0007669"/>
    <property type="project" value="UniProtKB-SubCell"/>
</dbReference>
<protein>
    <recommendedName>
        <fullName evidence="8">Fork-head domain-containing protein</fullName>
    </recommendedName>
</protein>
<keyword evidence="10" id="KW-1185">Reference proteome</keyword>
<dbReference type="PANTHER" id="PTHR13962">
    <property type="entry name" value="FORKHEAD BOX PROTEIN N3-LIKE PROTEIN-RELATED"/>
    <property type="match status" value="1"/>
</dbReference>
<evidence type="ECO:0000313" key="10">
    <source>
        <dbReference type="Proteomes" id="UP000005204"/>
    </source>
</evidence>
<dbReference type="SUPFAM" id="SSF46785">
    <property type="entry name" value="Winged helix' DNA-binding domain"/>
    <property type="match status" value="1"/>
</dbReference>
<evidence type="ECO:0000256" key="3">
    <source>
        <dbReference type="ARBA" id="ARBA00023125"/>
    </source>
</evidence>
<evidence type="ECO:0000256" key="7">
    <source>
        <dbReference type="SAM" id="MobiDB-lite"/>
    </source>
</evidence>
<dbReference type="InterPro" id="IPR036388">
    <property type="entry name" value="WH-like_DNA-bd_sf"/>
</dbReference>
<dbReference type="RefSeq" id="XP_004927987.4">
    <property type="nucleotide sequence ID" value="XM_004927930.5"/>
</dbReference>
<dbReference type="Gene3D" id="1.10.10.10">
    <property type="entry name" value="Winged helix-like DNA-binding domain superfamily/Winged helix DNA-binding domain"/>
    <property type="match status" value="1"/>
</dbReference>
<dbReference type="InterPro" id="IPR047119">
    <property type="entry name" value="FOXN2/3-like"/>
</dbReference>
<dbReference type="GO" id="GO:0000987">
    <property type="term" value="F:cis-regulatory region sequence-specific DNA binding"/>
    <property type="evidence" value="ECO:0007669"/>
    <property type="project" value="TreeGrafter"/>
</dbReference>
<dbReference type="InterPro" id="IPR036390">
    <property type="entry name" value="WH_DNA-bd_sf"/>
</dbReference>
<dbReference type="PROSITE" id="PS50039">
    <property type="entry name" value="FORK_HEAD_3"/>
    <property type="match status" value="1"/>
</dbReference>
<dbReference type="EnsemblMetazoa" id="XM_004927930.4">
    <property type="protein sequence ID" value="XP_004927987.4"/>
    <property type="gene ID" value="LOC101735653"/>
</dbReference>
<reference evidence="10" key="1">
    <citation type="journal article" date="2008" name="Insect Biochem. Mol. Biol.">
        <title>The genome of a lepidopteran model insect, the silkworm Bombyx mori.</title>
        <authorList>
            <consortium name="International Silkworm Genome Consortium"/>
        </authorList>
    </citation>
    <scope>NUCLEOTIDE SEQUENCE [LARGE SCALE GENOMIC DNA]</scope>
    <source>
        <strain evidence="10">p50T</strain>
    </source>
</reference>
<proteinExistence type="predicted"/>
<dbReference type="AlphaFoldDB" id="A0A8R2AM18"/>
<dbReference type="SMART" id="SM00339">
    <property type="entry name" value="FH"/>
    <property type="match status" value="1"/>
</dbReference>
<evidence type="ECO:0000256" key="5">
    <source>
        <dbReference type="ARBA" id="ARBA00023242"/>
    </source>
</evidence>
<dbReference type="InterPro" id="IPR030456">
    <property type="entry name" value="TF_fork_head_CS_2"/>
</dbReference>
<dbReference type="KEGG" id="bmor:101735653"/>
<feature type="region of interest" description="Disordered" evidence="7">
    <location>
        <begin position="17"/>
        <end position="38"/>
    </location>
</feature>
<dbReference type="CDD" id="cd00059">
    <property type="entry name" value="FH_FOX"/>
    <property type="match status" value="1"/>
</dbReference>
<reference evidence="9" key="2">
    <citation type="submission" date="2022-06" db="UniProtKB">
        <authorList>
            <consortium name="EnsemblMetazoa"/>
        </authorList>
    </citation>
    <scope>IDENTIFICATION</scope>
    <source>
        <strain evidence="9">p50T (Dazao)</strain>
    </source>
</reference>
<dbReference type="GO" id="GO:0003700">
    <property type="term" value="F:DNA-binding transcription factor activity"/>
    <property type="evidence" value="ECO:0007669"/>
    <property type="project" value="InterPro"/>
</dbReference>
<organism evidence="9 10">
    <name type="scientific">Bombyx mori</name>
    <name type="common">Silk moth</name>
    <dbReference type="NCBI Taxonomy" id="7091"/>
    <lineage>
        <taxon>Eukaryota</taxon>
        <taxon>Metazoa</taxon>
        <taxon>Ecdysozoa</taxon>
        <taxon>Arthropoda</taxon>
        <taxon>Hexapoda</taxon>
        <taxon>Insecta</taxon>
        <taxon>Pterygota</taxon>
        <taxon>Neoptera</taxon>
        <taxon>Endopterygota</taxon>
        <taxon>Lepidoptera</taxon>
        <taxon>Glossata</taxon>
        <taxon>Ditrysia</taxon>
        <taxon>Bombycoidea</taxon>
        <taxon>Bombycidae</taxon>
        <taxon>Bombycinae</taxon>
        <taxon>Bombyx</taxon>
    </lineage>
</organism>
<dbReference type="PROSITE" id="PS00658">
    <property type="entry name" value="FORK_HEAD_2"/>
    <property type="match status" value="1"/>
</dbReference>
<accession>A0A8R2AM18</accession>
<dbReference type="Proteomes" id="UP000005204">
    <property type="component" value="Unassembled WGS sequence"/>
</dbReference>
<evidence type="ECO:0000256" key="4">
    <source>
        <dbReference type="ARBA" id="ARBA00023163"/>
    </source>
</evidence>
<keyword evidence="3 6" id="KW-0238">DNA-binding</keyword>
<dbReference type="Pfam" id="PF00250">
    <property type="entry name" value="Forkhead"/>
    <property type="match status" value="1"/>
</dbReference>
<name>A0A8R2AM18_BOMMO</name>
<evidence type="ECO:0000259" key="8">
    <source>
        <dbReference type="PROSITE" id="PS50039"/>
    </source>
</evidence>
<feature type="DNA-binding region" description="Fork-head" evidence="6">
    <location>
        <begin position="109"/>
        <end position="181"/>
    </location>
</feature>
<dbReference type="PRINTS" id="PR00053">
    <property type="entry name" value="FORKHEAD"/>
</dbReference>
<evidence type="ECO:0000256" key="2">
    <source>
        <dbReference type="ARBA" id="ARBA00023015"/>
    </source>
</evidence>